<evidence type="ECO:0000256" key="2">
    <source>
        <dbReference type="ARBA" id="ARBA00022553"/>
    </source>
</evidence>
<dbReference type="CDD" id="cd00211">
    <property type="entry name" value="PTS_IIA_fru"/>
    <property type="match status" value="1"/>
</dbReference>
<dbReference type="InterPro" id="IPR002178">
    <property type="entry name" value="PTS_EIIA_type-2_dom"/>
</dbReference>
<keyword evidence="7" id="KW-0762">Sugar transport</keyword>
<dbReference type="PROSITE" id="PS51372">
    <property type="entry name" value="PRD_2"/>
    <property type="match status" value="1"/>
</dbReference>
<dbReference type="Pfam" id="PF05043">
    <property type="entry name" value="Mga"/>
    <property type="match status" value="1"/>
</dbReference>
<reference evidence="7 8" key="1">
    <citation type="submission" date="2021-06" db="EMBL/GenBank/DDBJ databases">
        <title>Enterococcus alishanensis sp. nov., a novel lactic acid bacterium isolated from fresh coffee beans.</title>
        <authorList>
            <person name="Chen Y.-S."/>
        </authorList>
    </citation>
    <scope>NUCLEOTIDE SEQUENCE [LARGE SCALE GENOMIC DNA]</scope>
    <source>
        <strain evidence="7 8">ALS3</strain>
    </source>
</reference>
<dbReference type="PANTHER" id="PTHR36203:SF1">
    <property type="entry name" value="ASCORBATE-SPECIFIC PTS SYSTEM EIIA COMPONENT"/>
    <property type="match status" value="1"/>
</dbReference>
<dbReference type="Pfam" id="PF00359">
    <property type="entry name" value="PTS_EIIA_2"/>
    <property type="match status" value="1"/>
</dbReference>
<dbReference type="PANTHER" id="PTHR36203">
    <property type="entry name" value="ASCORBATE-SPECIFIC PTS SYSTEM EIIA COMPONENT"/>
    <property type="match status" value="1"/>
</dbReference>
<dbReference type="InterPro" id="IPR011608">
    <property type="entry name" value="PRD"/>
</dbReference>
<feature type="domain" description="PTS EIIA type-2" evidence="4">
    <location>
        <begin position="542"/>
        <end position="683"/>
    </location>
</feature>
<evidence type="ECO:0000256" key="1">
    <source>
        <dbReference type="ARBA" id="ARBA00022448"/>
    </source>
</evidence>
<dbReference type="CDD" id="cd05568">
    <property type="entry name" value="PTS_IIB_bgl_like"/>
    <property type="match status" value="1"/>
</dbReference>
<dbReference type="PROSITE" id="PS51094">
    <property type="entry name" value="PTS_EIIA_TYPE_2"/>
    <property type="match status" value="1"/>
</dbReference>
<dbReference type="Proteomes" id="UP000774130">
    <property type="component" value="Unassembled WGS sequence"/>
</dbReference>
<protein>
    <submittedName>
        <fullName evidence="7">PTS sugar transporter subunit IIA</fullName>
    </submittedName>
</protein>
<keyword evidence="3" id="KW-0808">Transferase</keyword>
<accession>A0ABS6TC37</accession>
<name>A0ABS6TC37_9ENTE</name>
<sequence>MDVLAVQLLEMILSNRNNSLTSLERKFSLTKGKLDYRIRKINQELQLNQLGSIKKVGIFLTFDGEEKKIRTYLKSVVAELHFSDEQRLIVLYLAVLFHHHETLQSLAERLKISKNTVIKDKKKLQTDYLDELQIELSFSRKTGFFLKGKESDIRRLGIKFIRKFEDSATKLKVILQVIKMDPQIFETLKQKIEVLEEDLDLEFTEFKRTDLYLTIAMCIYRFKQGNTLENGLLDGYIRMVEPDFYQKIGTALSPFLMGQDSINEIHFISIQLLSTNLIKIRSNYQDPQLEQEIIRFINSFEVLGITNIKDKCQLEQALYQHLIPAYYRIRFGLPDNEVLSVKAVDDYEYIHPLVKRSISGIEKYLKITFPEGELIYLSIILLSFVSEELEKQTKRTIDAIVVCQHGISVSKLLFGELKLLFNNIRFAKNVSLREFYKEDLSQVDVVFSTVPLKTNKEVFLINHFLSNEEKINLKNEVTNRINFQPNTSNHNHQMVTQLVNIIQQNSEVTDLQRLVDDLQNYILTNNVTLEVNKSQNDPELAELLPVSHIQIYPKADSLAEAIRIAGKPLVNQGYIHKDYLETIIENYDPEFPYFVIAPGVAIPHAGPEDGVYKVGMSLLKLHQPIHFSENLTVDVIVIVAPKDKKSHMKAVTKLYEIAKEADFLANIQQLTYEKEIQQYIAKKG</sequence>
<evidence type="ECO:0000313" key="7">
    <source>
        <dbReference type="EMBL" id="MBV7390469.1"/>
    </source>
</evidence>
<dbReference type="PROSITE" id="PS51099">
    <property type="entry name" value="PTS_EIIB_TYPE_2"/>
    <property type="match status" value="1"/>
</dbReference>
<dbReference type="Pfam" id="PF00874">
    <property type="entry name" value="PRD"/>
    <property type="match status" value="1"/>
</dbReference>
<evidence type="ECO:0000259" key="6">
    <source>
        <dbReference type="PROSITE" id="PS51372"/>
    </source>
</evidence>
<evidence type="ECO:0000259" key="5">
    <source>
        <dbReference type="PROSITE" id="PS51099"/>
    </source>
</evidence>
<keyword evidence="2" id="KW-0597">Phosphoprotein</keyword>
<feature type="domain" description="PTS EIIB type-2" evidence="5">
    <location>
        <begin position="397"/>
        <end position="485"/>
    </location>
</feature>
<dbReference type="EMBL" id="JAHUZB010000003">
    <property type="protein sequence ID" value="MBV7390469.1"/>
    <property type="molecule type" value="Genomic_DNA"/>
</dbReference>
<dbReference type="RefSeq" id="WP_218325534.1">
    <property type="nucleotide sequence ID" value="NZ_JAHUZB010000003.1"/>
</dbReference>
<proteinExistence type="predicted"/>
<organism evidence="7 8">
    <name type="scientific">Enterococcus alishanensis</name>
    <dbReference type="NCBI Taxonomy" id="1303817"/>
    <lineage>
        <taxon>Bacteria</taxon>
        <taxon>Bacillati</taxon>
        <taxon>Bacillota</taxon>
        <taxon>Bacilli</taxon>
        <taxon>Lactobacillales</taxon>
        <taxon>Enterococcaceae</taxon>
        <taxon>Enterococcus</taxon>
    </lineage>
</organism>
<dbReference type="InterPro" id="IPR007737">
    <property type="entry name" value="Mga_HTH"/>
</dbReference>
<evidence type="ECO:0000256" key="3">
    <source>
        <dbReference type="ARBA" id="ARBA00022777"/>
    </source>
</evidence>
<comment type="caution">
    <text evidence="7">The sequence shown here is derived from an EMBL/GenBank/DDBJ whole genome shotgun (WGS) entry which is preliminary data.</text>
</comment>
<keyword evidence="1" id="KW-0813">Transport</keyword>
<dbReference type="InterPro" id="IPR013011">
    <property type="entry name" value="PTS_EIIB_2"/>
</dbReference>
<evidence type="ECO:0000313" key="8">
    <source>
        <dbReference type="Proteomes" id="UP000774130"/>
    </source>
</evidence>
<keyword evidence="8" id="KW-1185">Reference proteome</keyword>
<keyword evidence="3" id="KW-0418">Kinase</keyword>
<feature type="domain" description="PRD" evidence="6">
    <location>
        <begin position="284"/>
        <end position="391"/>
    </location>
</feature>
<evidence type="ECO:0000259" key="4">
    <source>
        <dbReference type="PROSITE" id="PS51094"/>
    </source>
</evidence>
<gene>
    <name evidence="7" type="ORF">KUA55_07245</name>
</gene>
<dbReference type="InterPro" id="IPR051351">
    <property type="entry name" value="Ascorbate-PTS_EIIA_comp"/>
</dbReference>